<protein>
    <submittedName>
        <fullName evidence="2">Uncharacterized protein</fullName>
    </submittedName>
</protein>
<dbReference type="Proteomes" id="UP000245699">
    <property type="component" value="Unassembled WGS sequence"/>
</dbReference>
<organism evidence="2 3">
    <name type="scientific">Furculomyces boomerangus</name>
    <dbReference type="NCBI Taxonomy" id="61424"/>
    <lineage>
        <taxon>Eukaryota</taxon>
        <taxon>Fungi</taxon>
        <taxon>Fungi incertae sedis</taxon>
        <taxon>Zoopagomycota</taxon>
        <taxon>Kickxellomycotina</taxon>
        <taxon>Harpellomycetes</taxon>
        <taxon>Harpellales</taxon>
        <taxon>Harpellaceae</taxon>
        <taxon>Furculomyces</taxon>
    </lineage>
</organism>
<feature type="region of interest" description="Disordered" evidence="1">
    <location>
        <begin position="344"/>
        <end position="407"/>
    </location>
</feature>
<evidence type="ECO:0000313" key="2">
    <source>
        <dbReference type="EMBL" id="PVU88648.1"/>
    </source>
</evidence>
<name>A0A2T9Y8H7_9FUNG</name>
<gene>
    <name evidence="2" type="ORF">BB559_005469</name>
</gene>
<dbReference type="EMBL" id="MBFT01000607">
    <property type="protein sequence ID" value="PVU88648.1"/>
    <property type="molecule type" value="Genomic_DNA"/>
</dbReference>
<comment type="caution">
    <text evidence="2">The sequence shown here is derived from an EMBL/GenBank/DDBJ whole genome shotgun (WGS) entry which is preliminary data.</text>
</comment>
<reference evidence="2 3" key="1">
    <citation type="journal article" date="2018" name="MBio">
        <title>Comparative Genomics Reveals the Core Gene Toolbox for the Fungus-Insect Symbiosis.</title>
        <authorList>
            <person name="Wang Y."/>
            <person name="Stata M."/>
            <person name="Wang W."/>
            <person name="Stajich J.E."/>
            <person name="White M.M."/>
            <person name="Moncalvo J.M."/>
        </authorList>
    </citation>
    <scope>NUCLEOTIDE SEQUENCE [LARGE SCALE GENOMIC DNA]</scope>
    <source>
        <strain evidence="2 3">AUS-77-4</strain>
    </source>
</reference>
<accession>A0A2T9Y8H7</accession>
<keyword evidence="3" id="KW-1185">Reference proteome</keyword>
<sequence length="1443" mass="163548">MAVFNNTLSRKPIAVYGKRKGKVSSYVSGVTGKQESGWAKVFNKIKPDFGNEVSTEIVSKQVQTTINSKTDTQQTNENIIIKDKITPESTTNKDVVFNKSTSSPDKSKKVGIKKKITSKIKQKLGNILNKTQKTKKQKATASTNNTTKKKPFQIKIEEQSPGVKGSTISESPESIENTINNIEKSQIPKIGINIPEANHHTPKNSYPSINTLSTDKKTPISVVSNPSTGKRSINETISSLESLYNQMKSRSSKRVSLHLKSRISIPKYNHLHQSITPKLGNAFTESNLLQNNESPIIDFKNNKVLWPEVDYHKTNSSQWDFELEDEEFTEKISEKDTSKNEALFELQDESPSKKKSGFKNNENKKNHSTKSSKINKSTKGEHVHSTKITGTNNSKRNAKNTEIFGESDTIIGSDKDITHTQSPDKNNVPLNEKISLQKTRSENQLKRINVSRVELELKQYLHTSNTLTINHQSNSRVKQTLENKKRYTKSKKSNDDFKYFLNSKNSKKFKGSKNSVSTKKSQSSPVYVKDVEWVPTHQRGNSIINNDPDDLKPKQYPFDPFGLEYDFSSKMQTPINHKLNAPKNTDPDLKDSNDWEIQNASSEDSDTGDFYMNVKSRKNELKRLKPPHSGPLVRSRAAKNIAYTYGTKNILGEKHSSGLLSNGNHSTTMVLKNATNSSNISSTSNLDVEEDSEEERLVWNNSRSDIHGGLSLFNKKHLSIEYNSSISTNIFSQESSFEKNRAIKICIDEIIEKLYVHKGSKKILKVFRRLLNYFKDLDFCKVLTWNSSSSNMFKAISSLIQTNDHSNKSTLELETESMVYLSFLIIIVSLRPKMGYQLIFEERALERAVDLLVSSYQNEIEKTSLSKPGDANEDFTNANTSFSFKELRTSVIEILAALGILNINFEPSIEFMALYLLHILTLELSPGAIVMSDLMKREMYASGCLSQTSDLVWNKWIPEWTLKISKVQDYCSLFSHKKKSDSLELEFRMLEMGLGVLEYGSLISLVDISESNSEFNNSANYTFDLQIVIPLLFSVISMNTKISVSHDNLHNQKIQQNSIDTNIQSKYKKPYINPKDMNSHITENLNSCPNLNSENENQNSLGGTGINKQNHYNGVPRTTPNLSESKPINTKKTTQVINDILLSALRLIVSIISSDSLYIEKISDKNQLDAICRIMTLPNLLETVFPLNKKFQYFEDESVYNEKNNTQIFETCSFGDDGGLHDINDYKKFISFQYHDILLLIVSIFIGIAETENDTIKIIGELNVSRLCSFDSRCANGCKCKISEKVIVLFCKTILCSKNKNLQKETFGSEKIVEINEGLDVEFEQNTKNIKINGNSNSFNINTMESPAKRYVLDRKINKESSLNDRFTDENTSDISPLPQTRKESILQPPLDAEQNLNSENMEIHILYLLKILLKDCEENQNTIAKAFSRKDCMLLYDILKSI</sequence>
<dbReference type="OrthoDB" id="5678242at2759"/>
<proteinExistence type="predicted"/>
<feature type="compositionally biased region" description="Polar residues" evidence="1">
    <location>
        <begin position="386"/>
        <end position="395"/>
    </location>
</feature>
<evidence type="ECO:0000313" key="3">
    <source>
        <dbReference type="Proteomes" id="UP000245699"/>
    </source>
</evidence>
<evidence type="ECO:0000256" key="1">
    <source>
        <dbReference type="SAM" id="MobiDB-lite"/>
    </source>
</evidence>
<feature type="compositionally biased region" description="Polar residues" evidence="1">
    <location>
        <begin position="1106"/>
        <end position="1127"/>
    </location>
</feature>
<feature type="region of interest" description="Disordered" evidence="1">
    <location>
        <begin position="1089"/>
        <end position="1127"/>
    </location>
</feature>
<feature type="compositionally biased region" description="Low complexity" evidence="1">
    <location>
        <begin position="1090"/>
        <end position="1101"/>
    </location>
</feature>